<proteinExistence type="predicted"/>
<reference evidence="2" key="1">
    <citation type="journal article" date="2020" name="New Phytol.">
        <title>Comparative genomics reveals dynamic genome evolution in host specialist ectomycorrhizal fungi.</title>
        <authorList>
            <person name="Lofgren L.A."/>
            <person name="Nguyen N.H."/>
            <person name="Vilgalys R."/>
            <person name="Ruytinx J."/>
            <person name="Liao H.L."/>
            <person name="Branco S."/>
            <person name="Kuo A."/>
            <person name="LaButti K."/>
            <person name="Lipzen A."/>
            <person name="Andreopoulos W."/>
            <person name="Pangilinan J."/>
            <person name="Riley R."/>
            <person name="Hundley H."/>
            <person name="Na H."/>
            <person name="Barry K."/>
            <person name="Grigoriev I.V."/>
            <person name="Stajich J.E."/>
            <person name="Kennedy P.G."/>
        </authorList>
    </citation>
    <scope>NUCLEOTIDE SEQUENCE</scope>
    <source>
        <strain evidence="2">MN1</strain>
    </source>
</reference>
<evidence type="ECO:0000313" key="2">
    <source>
        <dbReference type="EMBL" id="KAG1824794.1"/>
    </source>
</evidence>
<dbReference type="GeneID" id="64626386"/>
<feature type="compositionally biased region" description="Low complexity" evidence="1">
    <location>
        <begin position="169"/>
        <end position="188"/>
    </location>
</feature>
<feature type="region of interest" description="Disordered" evidence="1">
    <location>
        <begin position="161"/>
        <end position="188"/>
    </location>
</feature>
<dbReference type="AlphaFoldDB" id="A0A9P7ELG0"/>
<dbReference type="EMBL" id="JABBWG010000003">
    <property type="protein sequence ID" value="KAG1824794.1"/>
    <property type="molecule type" value="Genomic_DNA"/>
</dbReference>
<sequence length="298" mass="32077">MISALSSQLPKSVMKTCKHAKSSHVVKSKPLVELEDDEDTTIQPFLAGVPDVVLPWLSNSPQSPRVPTKKPFGPATVIAGSHPVVIEPSQPTPGTPVQAPPVIDVGGILIPELCVHTLTQPTEQPMLGLYQAKLALHNLVGQEDQEYVYVIRLLHNKEDQVHSHNSGYPAKMTPSKAPSKAPPISQSKAQTHTLLSLSLAVPAAALDLPMLDLHAMAIAIQDGTAHIAIHKAHMAEQDRPPVYNQVVHPEVPDTSSEIVDLGDPSNLIPEYNSSNDMDVEVDVEVKVEVSSEEVGMVI</sequence>
<organism evidence="2 3">
    <name type="scientific">Suillus subaureus</name>
    <dbReference type="NCBI Taxonomy" id="48587"/>
    <lineage>
        <taxon>Eukaryota</taxon>
        <taxon>Fungi</taxon>
        <taxon>Dikarya</taxon>
        <taxon>Basidiomycota</taxon>
        <taxon>Agaricomycotina</taxon>
        <taxon>Agaricomycetes</taxon>
        <taxon>Agaricomycetidae</taxon>
        <taxon>Boletales</taxon>
        <taxon>Suillineae</taxon>
        <taxon>Suillaceae</taxon>
        <taxon>Suillus</taxon>
    </lineage>
</organism>
<accession>A0A9P7ELG0</accession>
<keyword evidence="3" id="KW-1185">Reference proteome</keyword>
<dbReference type="Proteomes" id="UP000807769">
    <property type="component" value="Unassembled WGS sequence"/>
</dbReference>
<gene>
    <name evidence="2" type="ORF">BJ212DRAFT_1295876</name>
</gene>
<evidence type="ECO:0000256" key="1">
    <source>
        <dbReference type="SAM" id="MobiDB-lite"/>
    </source>
</evidence>
<name>A0A9P7ELG0_9AGAM</name>
<comment type="caution">
    <text evidence="2">The sequence shown here is derived from an EMBL/GenBank/DDBJ whole genome shotgun (WGS) entry which is preliminary data.</text>
</comment>
<dbReference type="RefSeq" id="XP_041198511.1">
    <property type="nucleotide sequence ID" value="XM_041332369.1"/>
</dbReference>
<protein>
    <submittedName>
        <fullName evidence="2">Uncharacterized protein</fullName>
    </submittedName>
</protein>
<evidence type="ECO:0000313" key="3">
    <source>
        <dbReference type="Proteomes" id="UP000807769"/>
    </source>
</evidence>